<dbReference type="Gene3D" id="3.20.20.70">
    <property type="entry name" value="Aldolase class I"/>
    <property type="match status" value="1"/>
</dbReference>
<evidence type="ECO:0000256" key="1">
    <source>
        <dbReference type="ARBA" id="ARBA00022723"/>
    </source>
</evidence>
<dbReference type="OrthoDB" id="1905920at2759"/>
<dbReference type="Proteomes" id="UP000835052">
    <property type="component" value="Unassembled WGS sequence"/>
</dbReference>
<comment type="caution">
    <text evidence="3">The sequence shown here is derived from an EMBL/GenBank/DDBJ whole genome shotgun (WGS) entry which is preliminary data.</text>
</comment>
<evidence type="ECO:0000256" key="2">
    <source>
        <dbReference type="ARBA" id="ARBA00023239"/>
    </source>
</evidence>
<gene>
    <name evidence="3" type="ORF">CAUJ_LOCUS3127</name>
</gene>
<evidence type="ECO:0000313" key="3">
    <source>
        <dbReference type="EMBL" id="CAD6187208.1"/>
    </source>
</evidence>
<proteinExistence type="predicted"/>
<dbReference type="GO" id="GO:0004419">
    <property type="term" value="F:hydroxymethylglutaryl-CoA lyase activity"/>
    <property type="evidence" value="ECO:0007669"/>
    <property type="project" value="TreeGrafter"/>
</dbReference>
<protein>
    <submittedName>
        <fullName evidence="3">Uncharacterized protein</fullName>
    </submittedName>
</protein>
<dbReference type="PANTHER" id="PTHR42738">
    <property type="entry name" value="HYDROXYMETHYLGLUTARYL-COA LYASE"/>
    <property type="match status" value="1"/>
</dbReference>
<dbReference type="AlphaFoldDB" id="A0A8S1GXC5"/>
<organism evidence="3 4">
    <name type="scientific">Caenorhabditis auriculariae</name>
    <dbReference type="NCBI Taxonomy" id="2777116"/>
    <lineage>
        <taxon>Eukaryota</taxon>
        <taxon>Metazoa</taxon>
        <taxon>Ecdysozoa</taxon>
        <taxon>Nematoda</taxon>
        <taxon>Chromadorea</taxon>
        <taxon>Rhabditida</taxon>
        <taxon>Rhabditina</taxon>
        <taxon>Rhabditomorpha</taxon>
        <taxon>Rhabditoidea</taxon>
        <taxon>Rhabditidae</taxon>
        <taxon>Peloderinae</taxon>
        <taxon>Caenorhabditis</taxon>
    </lineage>
</organism>
<dbReference type="GO" id="GO:0046872">
    <property type="term" value="F:metal ion binding"/>
    <property type="evidence" value="ECO:0007669"/>
    <property type="project" value="UniProtKB-KW"/>
</dbReference>
<dbReference type="PANTHER" id="PTHR42738:SF7">
    <property type="entry name" value="HYDROXYMETHYLGLUTARYL-COA LYASE"/>
    <property type="match status" value="1"/>
</dbReference>
<dbReference type="GO" id="GO:0006552">
    <property type="term" value="P:L-leucine catabolic process"/>
    <property type="evidence" value="ECO:0007669"/>
    <property type="project" value="TreeGrafter"/>
</dbReference>
<dbReference type="GO" id="GO:0046951">
    <property type="term" value="P:ketone body biosynthetic process"/>
    <property type="evidence" value="ECO:0007669"/>
    <property type="project" value="TreeGrafter"/>
</dbReference>
<name>A0A8S1GXC5_9PELO</name>
<reference evidence="3" key="1">
    <citation type="submission" date="2020-10" db="EMBL/GenBank/DDBJ databases">
        <authorList>
            <person name="Kikuchi T."/>
        </authorList>
    </citation>
    <scope>NUCLEOTIDE SEQUENCE</scope>
    <source>
        <strain evidence="3">NKZ352</strain>
    </source>
</reference>
<accession>A0A8S1GXC5</accession>
<evidence type="ECO:0000313" key="4">
    <source>
        <dbReference type="Proteomes" id="UP000835052"/>
    </source>
</evidence>
<keyword evidence="1" id="KW-0479">Metal-binding</keyword>
<sequence>MVRRSRSFSETCDLTLRRFMNPQRSISPADLMRDRGLKDCQVASEQRDKVDSGGKRQRPNLHRLKFSSRGLSLNGFGKCSHRRFDIHTGIDMKNIVKIARSNKGAKSRKRQGHLLVRQLFSEQSYESQTVYEDSHERKAPQLNMCDSGSPLVKGILKKPKEDHTIYIHEDAWLLPEHDNEPVYDPRDTSFESYDPRDAPATWRMKYWNFKRHLAILFQKKRAPYVENDYTEILFQRVAENKDFESTPFSVNPFVAEQPDFSSQSVESRVVSSSCLRNRFFYPQKDAVMAGIDVERHTVVQFHPERRCVDSAPEAIGWAVESSAISSDGLLSTWDSTLEAFSRDLIPGRLHFFLDSLFFDDWQEGTPIRALEWSTTSFRWPAVVNGSHLGGYQPGLDPRTPQSSSTRCSLDLETTSSNGLLSTLTSTLCTTSSGLLFSSPSLTRSLSSSRLSLRHVFQNFHVRGDRENAKNMITSMCERSSSEQLLVRRMNNKFKELMSEASDESPEYNESITTNAASDHSVLIPNFSGLRNAISTGSFEVVATFEAASESFSRMDVYASVEESLEMLGDVKSAAIKEGIRVTGFVSCAIGCPCEGKVLPAHLAQITKLLLRFGCAEVHVKETKVALTDSAGDFINIRLTSTPTDGTAVPSENANDMTLVDIHIPVQKGICVGNTSIGESNGVPHLPSKDNTGEEADVVIYKL</sequence>
<dbReference type="InterPro" id="IPR013785">
    <property type="entry name" value="Aldolase_TIM"/>
</dbReference>
<keyword evidence="2" id="KW-0456">Lyase</keyword>
<dbReference type="InterPro" id="IPR043594">
    <property type="entry name" value="HMGL"/>
</dbReference>
<dbReference type="SUPFAM" id="SSF51569">
    <property type="entry name" value="Aldolase"/>
    <property type="match status" value="1"/>
</dbReference>
<keyword evidence="4" id="KW-1185">Reference proteome</keyword>
<dbReference type="EMBL" id="CAJGYM010000006">
    <property type="protein sequence ID" value="CAD6187208.1"/>
    <property type="molecule type" value="Genomic_DNA"/>
</dbReference>